<proteinExistence type="predicted"/>
<protein>
    <submittedName>
        <fullName evidence="1">Uncharacterized protein</fullName>
    </submittedName>
</protein>
<evidence type="ECO:0000313" key="1">
    <source>
        <dbReference type="EMBL" id="CAE0826120.1"/>
    </source>
</evidence>
<name>A0A7S4G5M6_9EUGL</name>
<dbReference type="EMBL" id="HBJA01108177">
    <property type="protein sequence ID" value="CAE0826120.1"/>
    <property type="molecule type" value="Transcribed_RNA"/>
</dbReference>
<reference evidence="1" key="1">
    <citation type="submission" date="2021-01" db="EMBL/GenBank/DDBJ databases">
        <authorList>
            <person name="Corre E."/>
            <person name="Pelletier E."/>
            <person name="Niang G."/>
            <person name="Scheremetjew M."/>
            <person name="Finn R."/>
            <person name="Kale V."/>
            <person name="Holt S."/>
            <person name="Cochrane G."/>
            <person name="Meng A."/>
            <person name="Brown T."/>
            <person name="Cohen L."/>
        </authorList>
    </citation>
    <scope>NUCLEOTIDE SEQUENCE</scope>
    <source>
        <strain evidence="1">CCMP1594</strain>
    </source>
</reference>
<gene>
    <name evidence="1" type="ORF">EGYM00163_LOCUS37372</name>
</gene>
<organism evidence="1">
    <name type="scientific">Eutreptiella gymnastica</name>
    <dbReference type="NCBI Taxonomy" id="73025"/>
    <lineage>
        <taxon>Eukaryota</taxon>
        <taxon>Discoba</taxon>
        <taxon>Euglenozoa</taxon>
        <taxon>Euglenida</taxon>
        <taxon>Spirocuta</taxon>
        <taxon>Euglenophyceae</taxon>
        <taxon>Eutreptiales</taxon>
        <taxon>Eutreptiaceae</taxon>
        <taxon>Eutreptiella</taxon>
    </lineage>
</organism>
<accession>A0A7S4G5M6</accession>
<dbReference type="AlphaFoldDB" id="A0A7S4G5M6"/>
<sequence>MCAGGHPCWRWWHICDTAGSAGRCANTGEPSSTHAGPPSRKRTVTQNHIDLSISGFKGMGEYIWDTRAILICSLATGSPQGFRASNTSDQNQETQRAMDRQNKGGLCKTHVGFATLEAHAQVSILQSFCLDENNVNPEGLNPAPYVA</sequence>